<dbReference type="InterPro" id="IPR032710">
    <property type="entry name" value="NTF2-like_dom_sf"/>
</dbReference>
<dbReference type="InterPro" id="IPR037401">
    <property type="entry name" value="SnoaL-like"/>
</dbReference>
<proteinExistence type="predicted"/>
<name>A0A365K732_9BACL</name>
<organism evidence="2 3">
    <name type="scientific">Planococcus maitriensis</name>
    <dbReference type="NCBI Taxonomy" id="221799"/>
    <lineage>
        <taxon>Bacteria</taxon>
        <taxon>Bacillati</taxon>
        <taxon>Bacillota</taxon>
        <taxon>Bacilli</taxon>
        <taxon>Bacillales</taxon>
        <taxon>Caryophanaceae</taxon>
        <taxon>Planococcus</taxon>
    </lineage>
</organism>
<keyword evidence="3" id="KW-1185">Reference proteome</keyword>
<dbReference type="Proteomes" id="UP000251869">
    <property type="component" value="Unassembled WGS sequence"/>
</dbReference>
<dbReference type="Pfam" id="PF12680">
    <property type="entry name" value="SnoaL_2"/>
    <property type="match status" value="1"/>
</dbReference>
<dbReference type="AlphaFoldDB" id="A0A365K732"/>
<evidence type="ECO:0000313" key="3">
    <source>
        <dbReference type="Proteomes" id="UP000251869"/>
    </source>
</evidence>
<evidence type="ECO:0000313" key="2">
    <source>
        <dbReference type="EMBL" id="RAZ68310.1"/>
    </source>
</evidence>
<gene>
    <name evidence="2" type="ORF">DP119_06480</name>
</gene>
<dbReference type="OrthoDB" id="6692273at2"/>
<reference evidence="2 3" key="1">
    <citation type="submission" date="2018-06" db="EMBL/GenBank/DDBJ databases">
        <title>The draft genome sequences of strains SCU63 and S1.</title>
        <authorList>
            <person name="Gan L."/>
        </authorList>
    </citation>
    <scope>NUCLEOTIDE SEQUENCE [LARGE SCALE GENOMIC DNA]</scope>
    <source>
        <strain evidence="2 3">S1</strain>
    </source>
</reference>
<dbReference type="EMBL" id="QLZQ01000002">
    <property type="protein sequence ID" value="RAZ68310.1"/>
    <property type="molecule type" value="Genomic_DNA"/>
</dbReference>
<protein>
    <submittedName>
        <fullName evidence="2">Nuclear transport factor 2 family protein</fullName>
    </submittedName>
</protein>
<comment type="caution">
    <text evidence="2">The sequence shown here is derived from an EMBL/GenBank/DDBJ whole genome shotgun (WGS) entry which is preliminary data.</text>
</comment>
<dbReference type="SUPFAM" id="SSF54427">
    <property type="entry name" value="NTF2-like"/>
    <property type="match status" value="1"/>
</dbReference>
<sequence>MKRKMQRQCKGGTSMKTRSTADFLRDFNDAFFNGKKEFIEQHVSDGVEWIMVGAMPLKGRQALVDAAFGMQDYTQMEFEIDTVITGGQEGVVKGVMTAKGGNDRERKYCYCDFYEWQGEGDPKITKMTSFVVETK</sequence>
<accession>A0A365K732</accession>
<evidence type="ECO:0000259" key="1">
    <source>
        <dbReference type="Pfam" id="PF12680"/>
    </source>
</evidence>
<dbReference type="Gene3D" id="3.10.450.50">
    <property type="match status" value="1"/>
</dbReference>
<feature type="domain" description="SnoaL-like" evidence="1">
    <location>
        <begin position="25"/>
        <end position="118"/>
    </location>
</feature>